<proteinExistence type="predicted"/>
<organism evidence="3 4">
    <name type="scientific">Gossypium hirsutum</name>
    <name type="common">Upland cotton</name>
    <name type="synonym">Gossypium mexicanum</name>
    <dbReference type="NCBI Taxonomy" id="3635"/>
    <lineage>
        <taxon>Eukaryota</taxon>
        <taxon>Viridiplantae</taxon>
        <taxon>Streptophyta</taxon>
        <taxon>Embryophyta</taxon>
        <taxon>Tracheophyta</taxon>
        <taxon>Spermatophyta</taxon>
        <taxon>Magnoliopsida</taxon>
        <taxon>eudicotyledons</taxon>
        <taxon>Gunneridae</taxon>
        <taxon>Pentapetalae</taxon>
        <taxon>rosids</taxon>
        <taxon>malvids</taxon>
        <taxon>Malvales</taxon>
        <taxon>Malvaceae</taxon>
        <taxon>Malvoideae</taxon>
        <taxon>Gossypium</taxon>
    </lineage>
</organism>
<keyword evidence="1" id="KW-0472">Membrane</keyword>
<dbReference type="InterPro" id="IPR001932">
    <property type="entry name" value="PPM-type_phosphatase-like_dom"/>
</dbReference>
<reference evidence="3" key="1">
    <citation type="journal article" date="2020" name="Nat. Genet.">
        <title>Genomic diversifications of five Gossypium allopolyploid species and their impact on cotton improvement.</title>
        <authorList>
            <person name="Chen Z.J."/>
            <person name="Sreedasyam A."/>
            <person name="Ando A."/>
            <person name="Song Q."/>
            <person name="De Santiago L.M."/>
            <person name="Hulse-Kemp A.M."/>
            <person name="Ding M."/>
            <person name="Ye W."/>
            <person name="Kirkbride R.C."/>
            <person name="Jenkins J."/>
            <person name="Plott C."/>
            <person name="Lovell J."/>
            <person name="Lin Y.M."/>
            <person name="Vaughn R."/>
            <person name="Liu B."/>
            <person name="Simpson S."/>
            <person name="Scheffler B.E."/>
            <person name="Wen L."/>
            <person name="Saski C.A."/>
            <person name="Grover C.E."/>
            <person name="Hu G."/>
            <person name="Conover J.L."/>
            <person name="Carlson J.W."/>
            <person name="Shu S."/>
            <person name="Boston L.B."/>
            <person name="Williams M."/>
            <person name="Peterson D.G."/>
            <person name="McGee K."/>
            <person name="Jones D.C."/>
            <person name="Wendel J.F."/>
            <person name="Stelly D.M."/>
            <person name="Grimwood J."/>
            <person name="Schmutz J."/>
        </authorList>
    </citation>
    <scope>NUCLEOTIDE SEQUENCE [LARGE SCALE GENOMIC DNA]</scope>
    <source>
        <strain evidence="3">cv. TM-1</strain>
    </source>
</reference>
<evidence type="ECO:0000256" key="1">
    <source>
        <dbReference type="SAM" id="Phobius"/>
    </source>
</evidence>
<evidence type="ECO:0000313" key="5">
    <source>
        <dbReference type="RefSeq" id="XP_040971449.1"/>
    </source>
</evidence>
<dbReference type="RefSeq" id="XP_040971448.1">
    <property type="nucleotide sequence ID" value="XM_041115514.1"/>
</dbReference>
<dbReference type="GeneID" id="121230589"/>
<dbReference type="SUPFAM" id="SSF81606">
    <property type="entry name" value="PP2C-like"/>
    <property type="match status" value="1"/>
</dbReference>
<gene>
    <name evidence="4 5 6" type="primary">LOC121230589</name>
</gene>
<evidence type="ECO:0000313" key="4">
    <source>
        <dbReference type="RefSeq" id="XP_040971448.1"/>
    </source>
</evidence>
<keyword evidence="1" id="KW-1133">Transmembrane helix</keyword>
<accession>A0ABM3BWL8</accession>
<reference evidence="4 5" key="2">
    <citation type="submission" date="2025-05" db="UniProtKB">
        <authorList>
            <consortium name="RefSeq"/>
        </authorList>
    </citation>
    <scope>IDENTIFICATION</scope>
</reference>
<name>A0ABM3BWL8_GOSHI</name>
<sequence>MTLLPLYNSCYTDIGLLFKSLVGRINGSLNLARAIGDAEFKQNKTLPAEKQIVTANPEINAEHTYCTLIAENFATALPQILVVQGFSLLLVLIAISF</sequence>
<dbReference type="Proteomes" id="UP000818029">
    <property type="component" value="Chromosome A06"/>
</dbReference>
<feature type="domain" description="PPM-type phosphatase" evidence="2">
    <location>
        <begin position="20"/>
        <end position="62"/>
    </location>
</feature>
<evidence type="ECO:0000259" key="2">
    <source>
        <dbReference type="Pfam" id="PF00481"/>
    </source>
</evidence>
<dbReference type="Pfam" id="PF00481">
    <property type="entry name" value="PP2C"/>
    <property type="match status" value="1"/>
</dbReference>
<dbReference type="Gene3D" id="3.60.40.10">
    <property type="entry name" value="PPM-type phosphatase domain"/>
    <property type="match status" value="1"/>
</dbReference>
<keyword evidence="1" id="KW-0812">Transmembrane</keyword>
<dbReference type="InterPro" id="IPR036457">
    <property type="entry name" value="PPM-type-like_dom_sf"/>
</dbReference>
<dbReference type="RefSeq" id="XP_040971450.1">
    <property type="nucleotide sequence ID" value="XM_041115516.1"/>
</dbReference>
<keyword evidence="3" id="KW-1185">Reference proteome</keyword>
<dbReference type="RefSeq" id="XP_040971449.1">
    <property type="nucleotide sequence ID" value="XM_041115515.1"/>
</dbReference>
<evidence type="ECO:0000313" key="6">
    <source>
        <dbReference type="RefSeq" id="XP_040971450.1"/>
    </source>
</evidence>
<feature type="transmembrane region" description="Helical" evidence="1">
    <location>
        <begin position="76"/>
        <end position="95"/>
    </location>
</feature>
<protein>
    <submittedName>
        <fullName evidence="4 5">Uncharacterized protein isoform X1</fullName>
    </submittedName>
</protein>
<evidence type="ECO:0000313" key="3">
    <source>
        <dbReference type="Proteomes" id="UP000818029"/>
    </source>
</evidence>